<accession>A0AAU8SYM1</accession>
<name>A0AAU8SYM1_9BURK</name>
<protein>
    <submittedName>
        <fullName evidence="1">Uncharacterized protein</fullName>
    </submittedName>
</protein>
<gene>
    <name evidence="1" type="ORF">OI25_1325</name>
</gene>
<proteinExistence type="predicted"/>
<organism evidence="1 2">
    <name type="scientific">Paraburkholderia fungorum</name>
    <dbReference type="NCBI Taxonomy" id="134537"/>
    <lineage>
        <taxon>Bacteria</taxon>
        <taxon>Pseudomonadati</taxon>
        <taxon>Pseudomonadota</taxon>
        <taxon>Betaproteobacteria</taxon>
        <taxon>Burkholderiales</taxon>
        <taxon>Burkholderiaceae</taxon>
        <taxon>Paraburkholderia</taxon>
    </lineage>
</organism>
<evidence type="ECO:0000313" key="2">
    <source>
        <dbReference type="Proteomes" id="UP000032614"/>
    </source>
</evidence>
<reference evidence="1 2" key="1">
    <citation type="journal article" date="2015" name="Genome Announc.">
        <title>Complete genome sequences for 59 burkholderia isolates, both pathogenic and near neighbor.</title>
        <authorList>
            <person name="Johnson S.L."/>
            <person name="Bishop-Lilly K.A."/>
            <person name="Ladner J.T."/>
            <person name="Daligault H.E."/>
            <person name="Davenport K.W."/>
            <person name="Jaissle J."/>
            <person name="Frey K.G."/>
            <person name="Koroleva G.I."/>
            <person name="Bruce D.C."/>
            <person name="Coyne S.R."/>
            <person name="Broomall S.M."/>
            <person name="Li P.E."/>
            <person name="Teshima H."/>
            <person name="Gibbons H.S."/>
            <person name="Palacios G.F."/>
            <person name="Rosenzweig C.N."/>
            <person name="Redden C.L."/>
            <person name="Xu Y."/>
            <person name="Minogue T.D."/>
            <person name="Chain P.S."/>
        </authorList>
    </citation>
    <scope>NUCLEOTIDE SEQUENCE [LARGE SCALE GENOMIC DNA]</scope>
    <source>
        <strain evidence="1 2">ATCC BAA-463</strain>
    </source>
</reference>
<sequence>MSALSLTQSVRGDRFQMHHYRGCAGDPLKN</sequence>
<dbReference type="AlphaFoldDB" id="A0AAU8SYM1"/>
<evidence type="ECO:0000313" key="1">
    <source>
        <dbReference type="EMBL" id="AJZ59191.1"/>
    </source>
</evidence>
<dbReference type="Proteomes" id="UP000032614">
    <property type="component" value="Chromosome 1"/>
</dbReference>
<dbReference type="EMBL" id="CP010026">
    <property type="protein sequence ID" value="AJZ59191.1"/>
    <property type="molecule type" value="Genomic_DNA"/>
</dbReference>
<dbReference type="KEGG" id="bfn:OI25_1325"/>